<comment type="similarity">
    <text evidence="1">Belongs to the paraoxonase family.</text>
</comment>
<protein>
    <submittedName>
        <fullName evidence="6">Arylesterase</fullName>
    </submittedName>
</protein>
<organism evidence="6 7">
    <name type="scientific">Sneathiella chinensis</name>
    <dbReference type="NCBI Taxonomy" id="349750"/>
    <lineage>
        <taxon>Bacteria</taxon>
        <taxon>Pseudomonadati</taxon>
        <taxon>Pseudomonadota</taxon>
        <taxon>Alphaproteobacteria</taxon>
        <taxon>Sneathiellales</taxon>
        <taxon>Sneathiellaceae</taxon>
        <taxon>Sneathiella</taxon>
    </lineage>
</organism>
<evidence type="ECO:0000256" key="1">
    <source>
        <dbReference type="ARBA" id="ARBA00008595"/>
    </source>
</evidence>
<keyword evidence="5" id="KW-0812">Transmembrane</keyword>
<comment type="caution">
    <text evidence="6">The sequence shown here is derived from an EMBL/GenBank/DDBJ whole genome shotgun (WGS) entry which is preliminary data.</text>
</comment>
<evidence type="ECO:0000256" key="4">
    <source>
        <dbReference type="ARBA" id="ARBA00023180"/>
    </source>
</evidence>
<dbReference type="EMBL" id="BSNF01000006">
    <property type="protein sequence ID" value="GLQ06307.1"/>
    <property type="molecule type" value="Genomic_DNA"/>
</dbReference>
<keyword evidence="2" id="KW-0378">Hydrolase</keyword>
<dbReference type="PANTHER" id="PTHR11799">
    <property type="entry name" value="PARAOXONASE"/>
    <property type="match status" value="1"/>
</dbReference>
<dbReference type="InterPro" id="IPR002640">
    <property type="entry name" value="Arylesterase"/>
</dbReference>
<keyword evidence="5" id="KW-1133">Transmembrane helix</keyword>
<dbReference type="RefSeq" id="WP_169560361.1">
    <property type="nucleotide sequence ID" value="NZ_BSNF01000006.1"/>
</dbReference>
<feature type="transmembrane region" description="Helical" evidence="5">
    <location>
        <begin position="7"/>
        <end position="27"/>
    </location>
</feature>
<reference evidence="6" key="2">
    <citation type="submission" date="2023-01" db="EMBL/GenBank/DDBJ databases">
        <title>Draft genome sequence of Sneathiella chinensis strain NBRC 103408.</title>
        <authorList>
            <person name="Sun Q."/>
            <person name="Mori K."/>
        </authorList>
    </citation>
    <scope>NUCLEOTIDE SEQUENCE</scope>
    <source>
        <strain evidence="6">NBRC 103408</strain>
    </source>
</reference>
<evidence type="ECO:0000313" key="7">
    <source>
        <dbReference type="Proteomes" id="UP001161409"/>
    </source>
</evidence>
<proteinExistence type="inferred from homology"/>
<dbReference type="Proteomes" id="UP001161409">
    <property type="component" value="Unassembled WGS sequence"/>
</dbReference>
<sequence length="357" mass="38517">MGIFQRLFFGVVTLVVLGIGLTVYVLYETGQFGTITPHFNGQCAIVDGVVGGEDITIHPSGKFAFISSYDRRAAKAGNAVTGTLYRYDLDDPDAEPVDLRAGITDGFHPHGLSLYVDDTGRGSLLVINHKDHAPGEEGVDTIEVFELAGRELIHRQTIDASALLGANDILAVSHDRFYVTNDHGYRDGLATMLENLIPLPSGIVSYYDGAGFRTVADGFRFANGINMSADGSKVYVSTSVGQTLYSFHRDKATGDLTQESATDLETGLDNIEMDDQDRMWIVAHPQLLTFLGHAGDATKTTPTQILRFTRSYSGELVPEEIMMDAGDLVSGGTVAAAFGSRFLIGTAFESKILDCSL</sequence>
<name>A0ABQ5U2G4_9PROT</name>
<dbReference type="InterPro" id="IPR051288">
    <property type="entry name" value="Serum_paraoxonase/arylesterase"/>
</dbReference>
<dbReference type="Gene3D" id="2.120.10.30">
    <property type="entry name" value="TolB, C-terminal domain"/>
    <property type="match status" value="1"/>
</dbReference>
<dbReference type="PANTHER" id="PTHR11799:SF12">
    <property type="entry name" value="PARAOXONASE-RELATED"/>
    <property type="match status" value="1"/>
</dbReference>
<keyword evidence="4" id="KW-0325">Glycoprotein</keyword>
<accession>A0ABQ5U2G4</accession>
<reference evidence="6" key="1">
    <citation type="journal article" date="2014" name="Int. J. Syst. Evol. Microbiol.">
        <title>Complete genome of a new Firmicutes species belonging to the dominant human colonic microbiota ('Ruminococcus bicirculans') reveals two chromosomes and a selective capacity to utilize plant glucans.</title>
        <authorList>
            <consortium name="NISC Comparative Sequencing Program"/>
            <person name="Wegmann U."/>
            <person name="Louis P."/>
            <person name="Goesmann A."/>
            <person name="Henrissat B."/>
            <person name="Duncan S.H."/>
            <person name="Flint H.J."/>
        </authorList>
    </citation>
    <scope>NUCLEOTIDE SEQUENCE</scope>
    <source>
        <strain evidence="6">NBRC 103408</strain>
    </source>
</reference>
<dbReference type="InterPro" id="IPR011042">
    <property type="entry name" value="6-blade_b-propeller_TolB-like"/>
</dbReference>
<dbReference type="PRINTS" id="PR01785">
    <property type="entry name" value="PARAOXONASE"/>
</dbReference>
<dbReference type="Pfam" id="PF01731">
    <property type="entry name" value="Arylesterase"/>
    <property type="match status" value="1"/>
</dbReference>
<keyword evidence="5" id="KW-0472">Membrane</keyword>
<evidence type="ECO:0000256" key="5">
    <source>
        <dbReference type="SAM" id="Phobius"/>
    </source>
</evidence>
<dbReference type="SUPFAM" id="SSF63829">
    <property type="entry name" value="Calcium-dependent phosphotriesterase"/>
    <property type="match status" value="1"/>
</dbReference>
<evidence type="ECO:0000313" key="6">
    <source>
        <dbReference type="EMBL" id="GLQ06307.1"/>
    </source>
</evidence>
<evidence type="ECO:0000256" key="2">
    <source>
        <dbReference type="ARBA" id="ARBA00022801"/>
    </source>
</evidence>
<gene>
    <name evidence="6" type="ORF">GCM10007924_15280</name>
</gene>
<keyword evidence="3" id="KW-1015">Disulfide bond</keyword>
<evidence type="ECO:0000256" key="3">
    <source>
        <dbReference type="ARBA" id="ARBA00023157"/>
    </source>
</evidence>
<keyword evidence="7" id="KW-1185">Reference proteome</keyword>